<evidence type="ECO:0000256" key="1">
    <source>
        <dbReference type="ARBA" id="ARBA00006484"/>
    </source>
</evidence>
<evidence type="ECO:0000313" key="6">
    <source>
        <dbReference type="Proteomes" id="UP000251942"/>
    </source>
</evidence>
<dbReference type="Gene3D" id="3.40.50.720">
    <property type="entry name" value="NAD(P)-binding Rossmann-like Domain"/>
    <property type="match status" value="1"/>
</dbReference>
<dbReference type="PANTHER" id="PTHR24321">
    <property type="entry name" value="DEHYDROGENASES, SHORT CHAIN"/>
    <property type="match status" value="1"/>
</dbReference>
<comment type="similarity">
    <text evidence="1">Belongs to the short-chain dehydrogenases/reductases (SDR) family.</text>
</comment>
<sequence length="262" mass="28476">MNRLNNKIILVTGGASGIGEAACRLLAKEGAQVALLDINREKGEKIVAEINYQGGKAKFWPMNAVLEKEVQTTFSQISETWGRINVLVNNVGIIGDNKPTHELTEAEWDKVMNINVKSVLFCTKHAIPHLKEAGGGSIINMSSLHGLIGTPDYPANHAAKAAIRLMTKTDAMLYAKDKIRVNSIHPGYIWTPLLEEVARKSALGYEEFIARHNTIQPIGHIGQPEDIAYAIVYLASDESRFMTASELVIDGGLSGGQLVASC</sequence>
<reference evidence="3 5" key="1">
    <citation type="submission" date="2015-11" db="EMBL/GenBank/DDBJ databases">
        <title>Genomic analysis of 38 Legionella species identifies large and diverse effector repertoires.</title>
        <authorList>
            <person name="Burstein D."/>
            <person name="Amaro F."/>
            <person name="Zusman T."/>
            <person name="Lifshitz Z."/>
            <person name="Cohen O."/>
            <person name="Gilbert J.A."/>
            <person name="Pupko T."/>
            <person name="Shuman H.A."/>
            <person name="Segal G."/>
        </authorList>
    </citation>
    <scope>NUCLEOTIDE SEQUENCE [LARGE SCALE GENOMIC DNA]</scope>
    <source>
        <strain evidence="3 5">WO-44C</strain>
    </source>
</reference>
<accession>A0A0W0U5Q2</accession>
<dbReference type="Proteomes" id="UP000251942">
    <property type="component" value="Unassembled WGS sequence"/>
</dbReference>
<dbReference type="AlphaFoldDB" id="A0A0W0U5Q2"/>
<protein>
    <submittedName>
        <fullName evidence="3">Acetyoacetyl CoA reductase</fullName>
        <ecNumber evidence="4">1.1.1.163</ecNumber>
    </submittedName>
</protein>
<proteinExistence type="inferred from homology"/>
<dbReference type="Proteomes" id="UP000054698">
    <property type="component" value="Unassembled WGS sequence"/>
</dbReference>
<name>A0A0W0U5Q2_9GAMM</name>
<dbReference type="STRING" id="453.Lfee_0454"/>
<dbReference type="OrthoDB" id="9787298at2"/>
<dbReference type="GO" id="GO:0055041">
    <property type="term" value="F:cyclopentanol dehydrogenase activity"/>
    <property type="evidence" value="ECO:0007669"/>
    <property type="project" value="UniProtKB-EC"/>
</dbReference>
<evidence type="ECO:0000313" key="5">
    <source>
        <dbReference type="Proteomes" id="UP000054698"/>
    </source>
</evidence>
<keyword evidence="5" id="KW-1185">Reference proteome</keyword>
<dbReference type="InterPro" id="IPR002347">
    <property type="entry name" value="SDR_fam"/>
</dbReference>
<evidence type="ECO:0000313" key="4">
    <source>
        <dbReference type="EMBL" id="SPX61327.1"/>
    </source>
</evidence>
<dbReference type="PRINTS" id="PR00080">
    <property type="entry name" value="SDRFAMILY"/>
</dbReference>
<dbReference type="EMBL" id="UASS01000018">
    <property type="protein sequence ID" value="SPX61327.1"/>
    <property type="molecule type" value="Genomic_DNA"/>
</dbReference>
<dbReference type="FunFam" id="3.40.50.720:FF:000084">
    <property type="entry name" value="Short-chain dehydrogenase reductase"/>
    <property type="match status" value="1"/>
</dbReference>
<evidence type="ECO:0000256" key="2">
    <source>
        <dbReference type="ARBA" id="ARBA00023002"/>
    </source>
</evidence>
<dbReference type="Pfam" id="PF13561">
    <property type="entry name" value="adh_short_C2"/>
    <property type="match status" value="1"/>
</dbReference>
<dbReference type="PRINTS" id="PR00081">
    <property type="entry name" value="GDHRDH"/>
</dbReference>
<dbReference type="EC" id="1.1.1.163" evidence="4"/>
<reference evidence="4 6" key="2">
    <citation type="submission" date="2018-06" db="EMBL/GenBank/DDBJ databases">
        <authorList>
            <consortium name="Pathogen Informatics"/>
            <person name="Doyle S."/>
        </authorList>
    </citation>
    <scope>NUCLEOTIDE SEQUENCE [LARGE SCALE GENOMIC DNA]</scope>
    <source>
        <strain evidence="4 6">NCTC12022</strain>
    </source>
</reference>
<gene>
    <name evidence="3" type="primary">phaB_1</name>
    <name evidence="4" type="synonym">phaB_2</name>
    <name evidence="3" type="ORF">Lfee_0454</name>
    <name evidence="4" type="ORF">NCTC12022_02067</name>
</gene>
<dbReference type="NCBIfam" id="NF005559">
    <property type="entry name" value="PRK07231.1"/>
    <property type="match status" value="1"/>
</dbReference>
<dbReference type="PATRIC" id="fig|453.4.peg.492"/>
<dbReference type="SUPFAM" id="SSF51735">
    <property type="entry name" value="NAD(P)-binding Rossmann-fold domains"/>
    <property type="match status" value="1"/>
</dbReference>
<dbReference type="EMBL" id="LNYB01000016">
    <property type="protein sequence ID" value="KTD03098.1"/>
    <property type="molecule type" value="Genomic_DNA"/>
</dbReference>
<keyword evidence="2 4" id="KW-0560">Oxidoreductase</keyword>
<evidence type="ECO:0000313" key="3">
    <source>
        <dbReference type="EMBL" id="KTD03098.1"/>
    </source>
</evidence>
<dbReference type="PANTHER" id="PTHR24321:SF8">
    <property type="entry name" value="ESTRADIOL 17-BETA-DEHYDROGENASE 8-RELATED"/>
    <property type="match status" value="1"/>
</dbReference>
<dbReference type="RefSeq" id="WP_058443675.1">
    <property type="nucleotide sequence ID" value="NZ_CAAAHT010000012.1"/>
</dbReference>
<dbReference type="InterPro" id="IPR036291">
    <property type="entry name" value="NAD(P)-bd_dom_sf"/>
</dbReference>
<organism evidence="3 5">
    <name type="scientific">Legionella feeleii</name>
    <dbReference type="NCBI Taxonomy" id="453"/>
    <lineage>
        <taxon>Bacteria</taxon>
        <taxon>Pseudomonadati</taxon>
        <taxon>Pseudomonadota</taxon>
        <taxon>Gammaproteobacteria</taxon>
        <taxon>Legionellales</taxon>
        <taxon>Legionellaceae</taxon>
        <taxon>Legionella</taxon>
    </lineage>
</organism>